<dbReference type="AlphaFoldDB" id="A0A0N8JZQ0"/>
<keyword evidence="5" id="KW-0479">Metal-binding</keyword>
<evidence type="ECO:0000313" key="17">
    <source>
        <dbReference type="Proteomes" id="UP000694397"/>
    </source>
</evidence>
<dbReference type="EMBL" id="JARO02003706">
    <property type="protein sequence ID" value="KPP69953.1"/>
    <property type="molecule type" value="Genomic_DNA"/>
</dbReference>
<dbReference type="Pfam" id="PF10601">
    <property type="entry name" value="zf-LITAF-like"/>
    <property type="match status" value="1"/>
</dbReference>
<evidence type="ECO:0000313" key="14">
    <source>
        <dbReference type="EMBL" id="KPP69953.1"/>
    </source>
</evidence>
<evidence type="ECO:0000256" key="1">
    <source>
        <dbReference type="ARBA" id="ARBA00004492"/>
    </source>
</evidence>
<name>A0A0N8JZQ0_SCLFO</name>
<evidence type="ECO:0000256" key="2">
    <source>
        <dbReference type="ARBA" id="ARBA00004630"/>
    </source>
</evidence>
<evidence type="ECO:0000256" key="10">
    <source>
        <dbReference type="ARBA" id="ARBA00040553"/>
    </source>
</evidence>
<feature type="compositionally biased region" description="Pro residues" evidence="12">
    <location>
        <begin position="34"/>
        <end position="63"/>
    </location>
</feature>
<dbReference type="Proteomes" id="UP000034805">
    <property type="component" value="Unassembled WGS sequence"/>
</dbReference>
<protein>
    <recommendedName>
        <fullName evidence="10">Cell death-inducing p53-target protein 1</fullName>
    </recommendedName>
    <alternativeName>
        <fullName evidence="11">LITAF-like protein</fullName>
    </alternativeName>
</protein>
<dbReference type="PANTHER" id="PTHR23292:SF7">
    <property type="entry name" value="CELL DEATH-INDUCING P53-TARGET PROTEIN 1"/>
    <property type="match status" value="1"/>
</dbReference>
<evidence type="ECO:0000256" key="6">
    <source>
        <dbReference type="ARBA" id="ARBA00022753"/>
    </source>
</evidence>
<feature type="domain" description="LITAF" evidence="13">
    <location>
        <begin position="116"/>
        <end position="200"/>
    </location>
</feature>
<evidence type="ECO:0000259" key="13">
    <source>
        <dbReference type="PROSITE" id="PS51837"/>
    </source>
</evidence>
<feature type="compositionally biased region" description="Pro residues" evidence="12">
    <location>
        <begin position="1"/>
        <end position="13"/>
    </location>
</feature>
<dbReference type="STRING" id="113540.ENSSFOP00015038356"/>
<reference evidence="15" key="3">
    <citation type="submission" date="2025-05" db="UniProtKB">
        <authorList>
            <consortium name="Ensembl"/>
        </authorList>
    </citation>
    <scope>IDENTIFICATION</scope>
</reference>
<evidence type="ECO:0000256" key="7">
    <source>
        <dbReference type="ARBA" id="ARBA00022833"/>
    </source>
</evidence>
<evidence type="ECO:0000256" key="8">
    <source>
        <dbReference type="ARBA" id="ARBA00023136"/>
    </source>
</evidence>
<dbReference type="GO" id="GO:0042771">
    <property type="term" value="P:intrinsic apoptotic signaling pathway in response to DNA damage by p53 class mediator"/>
    <property type="evidence" value="ECO:0007669"/>
    <property type="project" value="TreeGrafter"/>
</dbReference>
<keyword evidence="4" id="KW-0053">Apoptosis</keyword>
<dbReference type="GO" id="GO:0098574">
    <property type="term" value="C:cytoplasmic side of lysosomal membrane"/>
    <property type="evidence" value="ECO:0007669"/>
    <property type="project" value="TreeGrafter"/>
</dbReference>
<organism evidence="14 16">
    <name type="scientific">Scleropages formosus</name>
    <name type="common">Asian bonytongue</name>
    <name type="synonym">Osteoglossum formosum</name>
    <dbReference type="NCBI Taxonomy" id="113540"/>
    <lineage>
        <taxon>Eukaryota</taxon>
        <taxon>Metazoa</taxon>
        <taxon>Chordata</taxon>
        <taxon>Craniata</taxon>
        <taxon>Vertebrata</taxon>
        <taxon>Euteleostomi</taxon>
        <taxon>Actinopterygii</taxon>
        <taxon>Neopterygii</taxon>
        <taxon>Teleostei</taxon>
        <taxon>Osteoglossocephala</taxon>
        <taxon>Osteoglossomorpha</taxon>
        <taxon>Osteoglossiformes</taxon>
        <taxon>Osteoglossidae</taxon>
        <taxon>Scleropages</taxon>
    </lineage>
</organism>
<evidence type="ECO:0000313" key="16">
    <source>
        <dbReference type="Proteomes" id="UP000034805"/>
    </source>
</evidence>
<keyword evidence="7" id="KW-0862">Zinc</keyword>
<gene>
    <name evidence="15" type="primary">CDIP1</name>
    <name evidence="14" type="ORF">Z043_111251</name>
</gene>
<evidence type="ECO:0000256" key="9">
    <source>
        <dbReference type="ARBA" id="ARBA00023228"/>
    </source>
</evidence>
<feature type="region of interest" description="Disordered" evidence="12">
    <location>
        <begin position="1"/>
        <end position="63"/>
    </location>
</feature>
<keyword evidence="17" id="KW-1185">Reference proteome</keyword>
<sequence length="202" mass="21241">MSSDPPPPYPGGPSAPLIEEKNGQPPVSGSAPGPTAPPQGQPIPPEYSPPPYEFNPPMGFLPPHVPGEGPMPYPQATYYAPGPYPQPMPGQYGPCPGQFPPPGGHTATVIAPPGAATTVTVLQGEMFQSAPVQTVCPHCQQAIVTSISHDVGLMNILFCLFCCFVGCDAGCCLIPCFLNDLKDVTHTCPSCKGYIYTYKRVC</sequence>
<dbReference type="KEGG" id="sfm:108937429"/>
<comment type="subcellular location">
    <subcellularLocation>
        <location evidence="1">Late endosome membrane</location>
        <topology evidence="1">Peripheral membrane protein</topology>
        <orientation evidence="1">Cytoplasmic side</orientation>
    </subcellularLocation>
    <subcellularLocation>
        <location evidence="2">Lysosome membrane</location>
        <topology evidence="2">Peripheral membrane protein</topology>
        <orientation evidence="2">Cytoplasmic side</orientation>
    </subcellularLocation>
</comment>
<evidence type="ECO:0000256" key="5">
    <source>
        <dbReference type="ARBA" id="ARBA00022723"/>
    </source>
</evidence>
<dbReference type="GO" id="GO:0005634">
    <property type="term" value="C:nucleus"/>
    <property type="evidence" value="ECO:0007669"/>
    <property type="project" value="TreeGrafter"/>
</dbReference>
<dbReference type="Proteomes" id="UP000694397">
    <property type="component" value="Chromosome 8"/>
</dbReference>
<reference evidence="15 17" key="2">
    <citation type="submission" date="2019-04" db="EMBL/GenBank/DDBJ databases">
        <authorList>
            <consortium name="Wellcome Sanger Institute Data Sharing"/>
        </authorList>
    </citation>
    <scope>NUCLEOTIDE SEQUENCE [LARGE SCALE GENOMIC DNA]</scope>
</reference>
<proteinExistence type="inferred from homology"/>
<dbReference type="GeneID" id="108937429"/>
<dbReference type="Ensembl" id="ENSSFOT00015045245.1">
    <property type="protein sequence ID" value="ENSSFOP00015038356.1"/>
    <property type="gene ID" value="ENSSFOG00015031390.1"/>
</dbReference>
<dbReference type="OrthoDB" id="5599753at2759"/>
<dbReference type="GeneTree" id="ENSGT00940000157696"/>
<evidence type="ECO:0000256" key="11">
    <source>
        <dbReference type="ARBA" id="ARBA00041883"/>
    </source>
</evidence>
<accession>A0A0N8JZQ0</accession>
<comment type="similarity">
    <text evidence="3">Belongs to the CDIP1/LITAF family.</text>
</comment>
<dbReference type="GO" id="GO:0098560">
    <property type="term" value="C:cytoplasmic side of late endosome membrane"/>
    <property type="evidence" value="ECO:0007669"/>
    <property type="project" value="TreeGrafter"/>
</dbReference>
<dbReference type="PANTHER" id="PTHR23292">
    <property type="entry name" value="LIPOPOLYSACCHARIDE-INDUCED TUMOR NECROSIS FACTOR-ALPHA FACTOR"/>
    <property type="match status" value="1"/>
</dbReference>
<evidence type="ECO:0000256" key="3">
    <source>
        <dbReference type="ARBA" id="ARBA00005975"/>
    </source>
</evidence>
<evidence type="ECO:0000256" key="4">
    <source>
        <dbReference type="ARBA" id="ARBA00022703"/>
    </source>
</evidence>
<evidence type="ECO:0000256" key="12">
    <source>
        <dbReference type="SAM" id="MobiDB-lite"/>
    </source>
</evidence>
<dbReference type="GO" id="GO:0008270">
    <property type="term" value="F:zinc ion binding"/>
    <property type="evidence" value="ECO:0007669"/>
    <property type="project" value="TreeGrafter"/>
</dbReference>
<dbReference type="SMART" id="SM00714">
    <property type="entry name" value="LITAF"/>
    <property type="match status" value="1"/>
</dbReference>
<evidence type="ECO:0000313" key="15">
    <source>
        <dbReference type="Ensembl" id="ENSSFOP00015038356.1"/>
    </source>
</evidence>
<keyword evidence="8" id="KW-0472">Membrane</keyword>
<dbReference type="InterPro" id="IPR037519">
    <property type="entry name" value="LITAF_fam"/>
</dbReference>
<dbReference type="CTD" id="29965"/>
<dbReference type="RefSeq" id="XP_018612907.1">
    <property type="nucleotide sequence ID" value="XM_018757391.2"/>
</dbReference>
<keyword evidence="9" id="KW-0458">Lysosome</keyword>
<reference evidence="14 16" key="1">
    <citation type="submission" date="2015-08" db="EMBL/GenBank/DDBJ databases">
        <title>The genome of the Asian arowana (Scleropages formosus).</title>
        <authorList>
            <person name="Tan M.H."/>
            <person name="Gan H.M."/>
            <person name="Croft L.J."/>
            <person name="Austin C.M."/>
        </authorList>
    </citation>
    <scope>NUCLEOTIDE SEQUENCE [LARGE SCALE GENOMIC DNA]</scope>
    <source>
        <strain evidence="14">Aro1</strain>
    </source>
</reference>
<keyword evidence="6" id="KW-0967">Endosome</keyword>
<dbReference type="PROSITE" id="PS51837">
    <property type="entry name" value="LITAF"/>
    <property type="match status" value="1"/>
</dbReference>
<dbReference type="RefSeq" id="XP_018612906.1">
    <property type="nucleotide sequence ID" value="XM_018757390.2"/>
</dbReference>
<dbReference type="InterPro" id="IPR006629">
    <property type="entry name" value="LITAF"/>
</dbReference>